<dbReference type="Pfam" id="PF13624">
    <property type="entry name" value="SurA_N_3"/>
    <property type="match status" value="1"/>
</dbReference>
<evidence type="ECO:0000259" key="3">
    <source>
        <dbReference type="PROSITE" id="PS50198"/>
    </source>
</evidence>
<sequence>MNRFRAIVAGTAVMAAATLCGAEQPYELKPDNQLEVNSVLASVNGEPISLWDVLPATRQQEYQAYAAYSGDRLYEAIRQIRRKTVDDLIDRKLLIGDYRDKPFEISNQEIEAELDNIAERMGYRARSEFIREAREAGSSLEKIRKNVEESLIVQLMIFRRIHVAENVTPKEIYEYYKAHSEEFVKPETIELGLLLLSPDRKDLEAVTAEISKKLAADPENFAALARQYSSGPDAENGGNLGLIERRRLRPEFAAAIPSPEKGKVCGPIRTGDGVSFLKVLNHNPAERREFRKLTPEIRRRIEQDKREKIRDEYVKQLRQNAIIRYFF</sequence>
<dbReference type="Proteomes" id="UP000576225">
    <property type="component" value="Unassembled WGS sequence"/>
</dbReference>
<organism evidence="4 5">
    <name type="scientific">Victivallis vadensis</name>
    <dbReference type="NCBI Taxonomy" id="172901"/>
    <lineage>
        <taxon>Bacteria</taxon>
        <taxon>Pseudomonadati</taxon>
        <taxon>Lentisphaerota</taxon>
        <taxon>Lentisphaeria</taxon>
        <taxon>Victivallales</taxon>
        <taxon>Victivallaceae</taxon>
        <taxon>Victivallis</taxon>
    </lineage>
</organism>
<gene>
    <name evidence="4" type="ORF">HF882_05615</name>
</gene>
<dbReference type="InterPro" id="IPR050280">
    <property type="entry name" value="OMP_Chaperone_SurA"/>
</dbReference>
<dbReference type="SUPFAM" id="SSF54534">
    <property type="entry name" value="FKBP-like"/>
    <property type="match status" value="1"/>
</dbReference>
<protein>
    <recommendedName>
        <fullName evidence="3">PpiC domain-containing protein</fullName>
    </recommendedName>
</protein>
<accession>A0A848ASF4</accession>
<evidence type="ECO:0000256" key="1">
    <source>
        <dbReference type="ARBA" id="ARBA00022729"/>
    </source>
</evidence>
<feature type="domain" description="PpiC" evidence="3">
    <location>
        <begin position="186"/>
        <end position="281"/>
    </location>
</feature>
<dbReference type="SUPFAM" id="SSF109998">
    <property type="entry name" value="Triger factor/SurA peptide-binding domain-like"/>
    <property type="match status" value="1"/>
</dbReference>
<reference evidence="4 5" key="1">
    <citation type="submission" date="2020-04" db="EMBL/GenBank/DDBJ databases">
        <authorList>
            <person name="Hitch T.C.A."/>
            <person name="Wylensek D."/>
            <person name="Clavel T."/>
        </authorList>
    </citation>
    <scope>NUCLEOTIDE SEQUENCE [LARGE SCALE GENOMIC DNA]</scope>
    <source>
        <strain evidence="4 5">COR2-253-APC-1A</strain>
    </source>
</reference>
<dbReference type="RefSeq" id="WP_168961922.1">
    <property type="nucleotide sequence ID" value="NZ_JABAEW010000007.1"/>
</dbReference>
<dbReference type="EMBL" id="JABAEW010000007">
    <property type="protein sequence ID" value="NMD86058.1"/>
    <property type="molecule type" value="Genomic_DNA"/>
</dbReference>
<keyword evidence="1" id="KW-0732">Signal</keyword>
<evidence type="ECO:0000313" key="5">
    <source>
        <dbReference type="Proteomes" id="UP000576225"/>
    </source>
</evidence>
<dbReference type="Pfam" id="PF00639">
    <property type="entry name" value="Rotamase"/>
    <property type="match status" value="1"/>
</dbReference>
<proteinExistence type="predicted"/>
<keyword evidence="2" id="KW-0413">Isomerase</keyword>
<name>A0A848ASF4_9BACT</name>
<dbReference type="Gene3D" id="1.10.4030.10">
    <property type="entry name" value="Porin chaperone SurA, peptide-binding domain"/>
    <property type="match status" value="1"/>
</dbReference>
<dbReference type="PROSITE" id="PS50198">
    <property type="entry name" value="PPIC_PPIASE_2"/>
    <property type="match status" value="1"/>
</dbReference>
<dbReference type="Gene3D" id="3.10.50.40">
    <property type="match status" value="1"/>
</dbReference>
<evidence type="ECO:0000313" key="4">
    <source>
        <dbReference type="EMBL" id="NMD86058.1"/>
    </source>
</evidence>
<comment type="caution">
    <text evidence="4">The sequence shown here is derived from an EMBL/GenBank/DDBJ whole genome shotgun (WGS) entry which is preliminary data.</text>
</comment>
<evidence type="ECO:0000256" key="2">
    <source>
        <dbReference type="PROSITE-ProRule" id="PRU00278"/>
    </source>
</evidence>
<dbReference type="PANTHER" id="PTHR47637">
    <property type="entry name" value="CHAPERONE SURA"/>
    <property type="match status" value="1"/>
</dbReference>
<dbReference type="GO" id="GO:0003755">
    <property type="term" value="F:peptidyl-prolyl cis-trans isomerase activity"/>
    <property type="evidence" value="ECO:0007669"/>
    <property type="project" value="UniProtKB-KW"/>
</dbReference>
<keyword evidence="2" id="KW-0697">Rotamase</keyword>
<dbReference type="AlphaFoldDB" id="A0A848ASF4"/>
<dbReference type="InterPro" id="IPR046357">
    <property type="entry name" value="PPIase_dom_sf"/>
</dbReference>
<dbReference type="PANTHER" id="PTHR47637:SF1">
    <property type="entry name" value="CHAPERONE SURA"/>
    <property type="match status" value="1"/>
</dbReference>
<dbReference type="InterPro" id="IPR000297">
    <property type="entry name" value="PPIase_PpiC"/>
</dbReference>
<dbReference type="InterPro" id="IPR027304">
    <property type="entry name" value="Trigger_fact/SurA_dom_sf"/>
</dbReference>